<comment type="caution">
    <text evidence="3">The sequence shown here is derived from an EMBL/GenBank/DDBJ whole genome shotgun (WGS) entry which is preliminary data.</text>
</comment>
<gene>
    <name evidence="3" type="ORF">Cboi02_000047200</name>
</gene>
<proteinExistence type="predicted"/>
<evidence type="ECO:0000313" key="3">
    <source>
        <dbReference type="EMBL" id="GME67040.1"/>
    </source>
</evidence>
<dbReference type="InterPro" id="IPR015422">
    <property type="entry name" value="PyrdxlP-dep_Trfase_small"/>
</dbReference>
<dbReference type="AlphaFoldDB" id="A0A9W6W7G1"/>
<name>A0A9W6W7G1_CANBO</name>
<keyword evidence="1" id="KW-0663">Pyridoxal phosphate</keyword>
<dbReference type="EMBL" id="BSXN01000088">
    <property type="protein sequence ID" value="GME67040.1"/>
    <property type="molecule type" value="Genomic_DNA"/>
</dbReference>
<dbReference type="PANTHER" id="PTHR43092">
    <property type="entry name" value="L-CYSTEINE DESULFHYDRASE"/>
    <property type="match status" value="1"/>
</dbReference>
<accession>A0A9W6W7G1</accession>
<protein>
    <submittedName>
        <fullName evidence="3">Unnamed protein product</fullName>
    </submittedName>
</protein>
<dbReference type="InterPro" id="IPR015424">
    <property type="entry name" value="PyrdxlP-dep_Trfase"/>
</dbReference>
<dbReference type="Gene3D" id="3.90.1150.10">
    <property type="entry name" value="Aspartate Aminotransferase, domain 1"/>
    <property type="match status" value="1"/>
</dbReference>
<dbReference type="Pfam" id="PF00266">
    <property type="entry name" value="Aminotran_5"/>
    <property type="match status" value="1"/>
</dbReference>
<evidence type="ECO:0000256" key="1">
    <source>
        <dbReference type="ARBA" id="ARBA00022898"/>
    </source>
</evidence>
<reference evidence="3" key="1">
    <citation type="submission" date="2023-04" db="EMBL/GenBank/DDBJ databases">
        <title>Candida boidinii NBRC 10035.</title>
        <authorList>
            <person name="Ichikawa N."/>
            <person name="Sato H."/>
            <person name="Tonouchi N."/>
        </authorList>
    </citation>
    <scope>NUCLEOTIDE SEQUENCE</scope>
    <source>
        <strain evidence="3">NBRC 10035</strain>
    </source>
</reference>
<dbReference type="InterPro" id="IPR015421">
    <property type="entry name" value="PyrdxlP-dep_Trfase_major"/>
</dbReference>
<organism evidence="3 4">
    <name type="scientific">Candida boidinii</name>
    <name type="common">Yeast</name>
    <dbReference type="NCBI Taxonomy" id="5477"/>
    <lineage>
        <taxon>Eukaryota</taxon>
        <taxon>Fungi</taxon>
        <taxon>Dikarya</taxon>
        <taxon>Ascomycota</taxon>
        <taxon>Saccharomycotina</taxon>
        <taxon>Pichiomycetes</taxon>
        <taxon>Pichiales</taxon>
        <taxon>Pichiaceae</taxon>
        <taxon>Ogataea</taxon>
        <taxon>Ogataea/Candida clade</taxon>
    </lineage>
</organism>
<dbReference type="Gene3D" id="3.40.640.10">
    <property type="entry name" value="Type I PLP-dependent aspartate aminotransferase-like (Major domain)"/>
    <property type="match status" value="1"/>
</dbReference>
<keyword evidence="4" id="KW-1185">Reference proteome</keyword>
<evidence type="ECO:0000259" key="2">
    <source>
        <dbReference type="Pfam" id="PF00266"/>
    </source>
</evidence>
<dbReference type="InterPro" id="IPR000192">
    <property type="entry name" value="Aminotrans_V_dom"/>
</dbReference>
<evidence type="ECO:0000313" key="4">
    <source>
        <dbReference type="Proteomes" id="UP001165120"/>
    </source>
</evidence>
<dbReference type="Proteomes" id="UP001165120">
    <property type="component" value="Unassembled WGS sequence"/>
</dbReference>
<sequence length="441" mass="50738">MSQSSQLPKIPFGKQFREEYFPLDKKITAVNHGSFGLPSKPVLEAYDKVFKEDISYPDRFYNKYMALEIENALKDISTVVNTDHENLAFVPNASAGVNTVLRSYPFQKGDKIIITSTIYGATGNTVKFLENRLGIEIVTLDLNYPLSDDDVLKFFSDAIASNLDKDGKNTIKMCVHDTISSMPGFRIPFEKISQLCKKNGILSMIDGAHGIGIIPIDLKKLQPDFFISNLHKWYYVPRGCALLYVDPKHHKNIHTNPISHTYLDDGFEFDTEELEKRRFIDRFIFTGSINYSSYVSVSAAVKFVNETCGGLQNIWDYCNKLAQDSSKLICEKYNTRPFENDDKTLTTMLFNILIPLDEKDEEIVAKNSKSAKFYTELRNFVCDYLLDNYNTYTQLGIHNKKLYVRFSAQIYTDIDDFDKTFKYTLEGINKYFETDTYKTYL</sequence>
<dbReference type="PANTHER" id="PTHR43092:SF2">
    <property type="entry name" value="HERCYNYLCYSTEINE SULFOXIDE LYASE"/>
    <property type="match status" value="1"/>
</dbReference>
<dbReference type="SUPFAM" id="SSF53383">
    <property type="entry name" value="PLP-dependent transferases"/>
    <property type="match status" value="1"/>
</dbReference>
<feature type="domain" description="Aminotransferase class V" evidence="2">
    <location>
        <begin position="62"/>
        <end position="351"/>
    </location>
</feature>